<sequence>MDHDQNGTNNNDNDKTRLQSYLKDQFEMLLQEVNNFQKTHVPALEHSFDTSGSVIRFADDPMSSKHSDILHEYNRLLQDFHELECTMIPDHQKDTMYVTDLTDANLLGTSQNPEAMMEKNESQNVATWGLNDAIGVAQMTDFIGGCGSSQGGGTATCINSSASGIGSRGGMLTSLVNFTNVSSFGFMGSIENGATSSISRISSWRQGGVREMPKRRQKRRRRYRGVYQTEEEALLKQERLKIKQRATSAEAYQKKKDYIIRLEEQVQRLPSEKQRTGKSASKATEENVLRTHIVLSLDTIECYLEQPKLS</sequence>
<keyword evidence="2" id="KW-1185">Reference proteome</keyword>
<accession>A0A175YIA4</accession>
<protein>
    <submittedName>
        <fullName evidence="1">Uncharacterized protein</fullName>
    </submittedName>
</protein>
<reference evidence="1" key="1">
    <citation type="journal article" date="2016" name="Nat. Genet.">
        <title>A high-quality carrot genome assembly provides new insights into carotenoid accumulation and asterid genome evolution.</title>
        <authorList>
            <person name="Iorizzo M."/>
            <person name="Ellison S."/>
            <person name="Senalik D."/>
            <person name="Zeng P."/>
            <person name="Satapoomin P."/>
            <person name="Huang J."/>
            <person name="Bowman M."/>
            <person name="Iovene M."/>
            <person name="Sanseverino W."/>
            <person name="Cavagnaro P."/>
            <person name="Yildiz M."/>
            <person name="Macko-Podgorni A."/>
            <person name="Moranska E."/>
            <person name="Grzebelus E."/>
            <person name="Grzebelus D."/>
            <person name="Ashrafi H."/>
            <person name="Zheng Z."/>
            <person name="Cheng S."/>
            <person name="Spooner D."/>
            <person name="Van Deynze A."/>
            <person name="Simon P."/>
        </authorList>
    </citation>
    <scope>NUCLEOTIDE SEQUENCE</scope>
    <source>
        <tissue evidence="1">Leaf</tissue>
    </source>
</reference>
<dbReference type="Gramene" id="KZM83259">
    <property type="protein sequence ID" value="KZM83259"/>
    <property type="gene ID" value="DCAR_030828"/>
</dbReference>
<proteinExistence type="predicted"/>
<dbReference type="AlphaFoldDB" id="A0A175YIA4"/>
<reference evidence="1" key="2">
    <citation type="submission" date="2022-03" db="EMBL/GenBank/DDBJ databases">
        <title>Draft title - Genomic analysis of global carrot germplasm unveils the trajectory of domestication and the origin of high carotenoid orange carrot.</title>
        <authorList>
            <person name="Iorizzo M."/>
            <person name="Ellison S."/>
            <person name="Senalik D."/>
            <person name="Macko-Podgorni A."/>
            <person name="Grzebelus D."/>
            <person name="Bostan H."/>
            <person name="Rolling W."/>
            <person name="Curaba J."/>
            <person name="Simon P."/>
        </authorList>
    </citation>
    <scope>NUCLEOTIDE SEQUENCE</scope>
    <source>
        <tissue evidence="1">Leaf</tissue>
    </source>
</reference>
<dbReference type="Proteomes" id="UP000077755">
    <property type="component" value="Chromosome 9"/>
</dbReference>
<evidence type="ECO:0000313" key="1">
    <source>
        <dbReference type="EMBL" id="WOH16260.1"/>
    </source>
</evidence>
<name>A0A175YIA4_DAUCS</name>
<evidence type="ECO:0000313" key="2">
    <source>
        <dbReference type="Proteomes" id="UP000077755"/>
    </source>
</evidence>
<dbReference type="EMBL" id="CP093351">
    <property type="protein sequence ID" value="WOH16260.1"/>
    <property type="molecule type" value="Genomic_DNA"/>
</dbReference>
<organism evidence="1 2">
    <name type="scientific">Daucus carota subsp. sativus</name>
    <name type="common">Carrot</name>
    <dbReference type="NCBI Taxonomy" id="79200"/>
    <lineage>
        <taxon>Eukaryota</taxon>
        <taxon>Viridiplantae</taxon>
        <taxon>Streptophyta</taxon>
        <taxon>Embryophyta</taxon>
        <taxon>Tracheophyta</taxon>
        <taxon>Spermatophyta</taxon>
        <taxon>Magnoliopsida</taxon>
        <taxon>eudicotyledons</taxon>
        <taxon>Gunneridae</taxon>
        <taxon>Pentapetalae</taxon>
        <taxon>asterids</taxon>
        <taxon>campanulids</taxon>
        <taxon>Apiales</taxon>
        <taxon>Apiaceae</taxon>
        <taxon>Apioideae</taxon>
        <taxon>Scandiceae</taxon>
        <taxon>Daucinae</taxon>
        <taxon>Daucus</taxon>
        <taxon>Daucus sect. Daucus</taxon>
    </lineage>
</organism>
<gene>
    <name evidence="1" type="ORF">DCAR_0935810</name>
</gene>